<gene>
    <name evidence="1" type="ORF">BECKUNK1418H_GA0071006_10328</name>
</gene>
<dbReference type="EMBL" id="CAADGD010000032">
    <property type="protein sequence ID" value="VFK70563.1"/>
    <property type="molecule type" value="Genomic_DNA"/>
</dbReference>
<protein>
    <submittedName>
        <fullName evidence="1">Uncharacterized protein</fullName>
    </submittedName>
</protein>
<accession>A0A451AWY8</accession>
<sequence>MNRVSLRSDLEIKPKFNDPVIPVWIRHSREGGNGIQRHGWRLNSKEVFVTGFPRQWNDASLCVGRVVVIEILEKNTALNDSKNLIHPQRF</sequence>
<reference evidence="1" key="1">
    <citation type="submission" date="2019-02" db="EMBL/GenBank/DDBJ databases">
        <authorList>
            <person name="Gruber-Vodicka R. H."/>
            <person name="Seah K. B. B."/>
        </authorList>
    </citation>
    <scope>NUCLEOTIDE SEQUENCE</scope>
    <source>
        <strain evidence="1">BECK_BY19</strain>
    </source>
</reference>
<proteinExistence type="predicted"/>
<organism evidence="1">
    <name type="scientific">Candidatus Kentrum sp. UNK</name>
    <dbReference type="NCBI Taxonomy" id="2126344"/>
    <lineage>
        <taxon>Bacteria</taxon>
        <taxon>Pseudomonadati</taxon>
        <taxon>Pseudomonadota</taxon>
        <taxon>Gammaproteobacteria</taxon>
        <taxon>Candidatus Kentrum</taxon>
    </lineage>
</organism>
<dbReference type="AlphaFoldDB" id="A0A451AWY8"/>
<evidence type="ECO:0000313" key="1">
    <source>
        <dbReference type="EMBL" id="VFK70563.1"/>
    </source>
</evidence>
<name>A0A451AWY8_9GAMM</name>